<dbReference type="GO" id="GO:0000122">
    <property type="term" value="P:negative regulation of transcription by RNA polymerase II"/>
    <property type="evidence" value="ECO:0007669"/>
    <property type="project" value="TreeGrafter"/>
</dbReference>
<reference evidence="10 11" key="1">
    <citation type="submission" date="2015-09" db="EMBL/GenBank/DDBJ databases">
        <title>Draft genome of the scarab beetle Oryctes borbonicus.</title>
        <authorList>
            <person name="Meyer J.M."/>
            <person name="Markov G.V."/>
            <person name="Baskaran P."/>
            <person name="Herrmann M."/>
            <person name="Sommer R.J."/>
            <person name="Roedelsperger C."/>
        </authorList>
    </citation>
    <scope>NUCLEOTIDE SEQUENCE [LARGE SCALE GENOMIC DNA]</scope>
    <source>
        <strain evidence="10">OB123</strain>
        <tissue evidence="10">Whole animal</tissue>
    </source>
</reference>
<evidence type="ECO:0000256" key="2">
    <source>
        <dbReference type="ARBA" id="ARBA00022723"/>
    </source>
</evidence>
<dbReference type="InterPro" id="IPR039999">
    <property type="entry name" value="LYAR"/>
</dbReference>
<organism evidence="10 11">
    <name type="scientific">Oryctes borbonicus</name>
    <dbReference type="NCBI Taxonomy" id="1629725"/>
    <lineage>
        <taxon>Eukaryota</taxon>
        <taxon>Metazoa</taxon>
        <taxon>Ecdysozoa</taxon>
        <taxon>Arthropoda</taxon>
        <taxon>Hexapoda</taxon>
        <taxon>Insecta</taxon>
        <taxon>Pterygota</taxon>
        <taxon>Neoptera</taxon>
        <taxon>Endopterygota</taxon>
        <taxon>Coleoptera</taxon>
        <taxon>Polyphaga</taxon>
        <taxon>Scarabaeiformia</taxon>
        <taxon>Scarabaeidae</taxon>
        <taxon>Dynastinae</taxon>
        <taxon>Oryctes</taxon>
    </lineage>
</organism>
<evidence type="ECO:0000256" key="1">
    <source>
        <dbReference type="ARBA" id="ARBA00004123"/>
    </source>
</evidence>
<comment type="subcellular location">
    <subcellularLocation>
        <location evidence="1">Nucleus</location>
    </subcellularLocation>
</comment>
<gene>
    <name evidence="10" type="ORF">AMK59_8347</name>
</gene>
<evidence type="ECO:0000259" key="9">
    <source>
        <dbReference type="Pfam" id="PF08790"/>
    </source>
</evidence>
<dbReference type="GO" id="GO:0005730">
    <property type="term" value="C:nucleolus"/>
    <property type="evidence" value="ECO:0007669"/>
    <property type="project" value="TreeGrafter"/>
</dbReference>
<proteinExistence type="predicted"/>
<feature type="region of interest" description="Disordered" evidence="8">
    <location>
        <begin position="148"/>
        <end position="223"/>
    </location>
</feature>
<evidence type="ECO:0000256" key="7">
    <source>
        <dbReference type="PROSITE-ProRule" id="PRU01145"/>
    </source>
</evidence>
<feature type="non-terminal residue" evidence="10">
    <location>
        <position position="223"/>
    </location>
</feature>
<feature type="domain" description="Zinc finger C2H2 LYAR-type" evidence="9">
    <location>
        <begin position="32"/>
        <end position="59"/>
    </location>
</feature>
<dbReference type="Gene3D" id="3.30.1490.490">
    <property type="match status" value="1"/>
</dbReference>
<dbReference type="Pfam" id="PF08790">
    <property type="entry name" value="zf-LYAR"/>
    <property type="match status" value="1"/>
</dbReference>
<keyword evidence="4 7" id="KW-0863">Zinc-finger</keyword>
<keyword evidence="5" id="KW-0862">Zinc</keyword>
<dbReference type="GO" id="GO:0008270">
    <property type="term" value="F:zinc ion binding"/>
    <property type="evidence" value="ECO:0007669"/>
    <property type="project" value="UniProtKB-KW"/>
</dbReference>
<sequence length="223" mass="25969">MVVFTCNHCGESLQKPRVEKHYSFNCRREKFLTCVDCFTDFRGDDYNVHTKCVTEEQRYSGKDYVEKTKKGEVKQESWMEMIKSILMHEPDLKPQHRNLLNTISNYNNVPRKRVKFINFIKSSTGGRTSIQDVEAIWDIIEKHKSQNISTTENNSNVDIDKEGELDLIETSPKKKKKKSKDASNGFTESNDNIEQENIALIEETDMGNLKNKKKHKMNEEEPA</sequence>
<dbReference type="OrthoDB" id="21474at2759"/>
<dbReference type="Proteomes" id="UP000051574">
    <property type="component" value="Unassembled WGS sequence"/>
</dbReference>
<dbReference type="PANTHER" id="PTHR13100:SF10">
    <property type="entry name" value="CELL GROWTH-REGULATING NUCLEOLAR PROTEIN"/>
    <property type="match status" value="1"/>
</dbReference>
<name>A0A0T6AU09_9SCAR</name>
<dbReference type="EMBL" id="LJIG01022823">
    <property type="protein sequence ID" value="KRT78534.1"/>
    <property type="molecule type" value="Genomic_DNA"/>
</dbReference>
<feature type="compositionally biased region" description="Polar residues" evidence="8">
    <location>
        <begin position="182"/>
        <end position="192"/>
    </location>
</feature>
<dbReference type="FunFam" id="3.30.1490.490:FF:000001">
    <property type="entry name" value="cell growth-regulating nucleolar protein-like"/>
    <property type="match status" value="1"/>
</dbReference>
<evidence type="ECO:0000256" key="8">
    <source>
        <dbReference type="SAM" id="MobiDB-lite"/>
    </source>
</evidence>
<evidence type="ECO:0000313" key="11">
    <source>
        <dbReference type="Proteomes" id="UP000051574"/>
    </source>
</evidence>
<evidence type="ECO:0000256" key="6">
    <source>
        <dbReference type="ARBA" id="ARBA00023242"/>
    </source>
</evidence>
<keyword evidence="6" id="KW-0539">Nucleus</keyword>
<comment type="caution">
    <text evidence="10">The sequence shown here is derived from an EMBL/GenBank/DDBJ whole genome shotgun (WGS) entry which is preliminary data.</text>
</comment>
<protein>
    <recommendedName>
        <fullName evidence="9">Zinc finger C2H2 LYAR-type domain-containing protein</fullName>
    </recommendedName>
</protein>
<dbReference type="AlphaFoldDB" id="A0A0T6AU09"/>
<keyword evidence="3" id="KW-0677">Repeat</keyword>
<dbReference type="PROSITE" id="PS51804">
    <property type="entry name" value="ZF_C2HC_LYAR"/>
    <property type="match status" value="1"/>
</dbReference>
<dbReference type="PANTHER" id="PTHR13100">
    <property type="entry name" value="CELL GROWTH-REGULATING NUCLEOLAR PROTEIN LYAR"/>
    <property type="match status" value="1"/>
</dbReference>
<accession>A0A0T6AU09</accession>
<dbReference type="GO" id="GO:0006364">
    <property type="term" value="P:rRNA processing"/>
    <property type="evidence" value="ECO:0007669"/>
    <property type="project" value="TreeGrafter"/>
</dbReference>
<dbReference type="SUPFAM" id="SSF57667">
    <property type="entry name" value="beta-beta-alpha zinc fingers"/>
    <property type="match status" value="2"/>
</dbReference>
<evidence type="ECO:0000256" key="3">
    <source>
        <dbReference type="ARBA" id="ARBA00022737"/>
    </source>
</evidence>
<dbReference type="InterPro" id="IPR014898">
    <property type="entry name" value="Znf_C2H2_LYAR"/>
</dbReference>
<keyword evidence="2" id="KW-0479">Metal-binding</keyword>
<evidence type="ECO:0000313" key="10">
    <source>
        <dbReference type="EMBL" id="KRT78534.1"/>
    </source>
</evidence>
<feature type="compositionally biased region" description="Polar residues" evidence="8">
    <location>
        <begin position="148"/>
        <end position="157"/>
    </location>
</feature>
<evidence type="ECO:0000256" key="4">
    <source>
        <dbReference type="ARBA" id="ARBA00022771"/>
    </source>
</evidence>
<keyword evidence="11" id="KW-1185">Reference proteome</keyword>
<dbReference type="GO" id="GO:0003677">
    <property type="term" value="F:DNA binding"/>
    <property type="evidence" value="ECO:0007669"/>
    <property type="project" value="InterPro"/>
</dbReference>
<evidence type="ECO:0000256" key="5">
    <source>
        <dbReference type="ARBA" id="ARBA00022833"/>
    </source>
</evidence>
<dbReference type="InterPro" id="IPR036236">
    <property type="entry name" value="Znf_C2H2_sf"/>
</dbReference>